<protein>
    <submittedName>
        <fullName evidence="1">Uncharacterized protein</fullName>
    </submittedName>
</protein>
<name>A0A2Z7ADD2_9LAMI</name>
<evidence type="ECO:0000313" key="2">
    <source>
        <dbReference type="Proteomes" id="UP000250235"/>
    </source>
</evidence>
<dbReference type="EMBL" id="KV018492">
    <property type="protein sequence ID" value="KZV16965.1"/>
    <property type="molecule type" value="Genomic_DNA"/>
</dbReference>
<sequence length="212" mass="23041">MDRIGDIYRNLPRRADVIVTTVGARHKCQQELENRNFDSAVGPPSCATAPLSQAHERFSELEIETLIGLGPPSCATAPLSQAHERVRWSDCRAMAARDVRQMVAVWARICVLAVRWPLGVASLVARKGHNSCPHCAPLLDDHGATVAGRSDAAGRWSHTLGVGCWSLVGRIAPHDGARWRRAFHGRVALCRAKFFVAAPPAGRRSGESPVMS</sequence>
<organism evidence="1 2">
    <name type="scientific">Dorcoceras hygrometricum</name>
    <dbReference type="NCBI Taxonomy" id="472368"/>
    <lineage>
        <taxon>Eukaryota</taxon>
        <taxon>Viridiplantae</taxon>
        <taxon>Streptophyta</taxon>
        <taxon>Embryophyta</taxon>
        <taxon>Tracheophyta</taxon>
        <taxon>Spermatophyta</taxon>
        <taxon>Magnoliopsida</taxon>
        <taxon>eudicotyledons</taxon>
        <taxon>Gunneridae</taxon>
        <taxon>Pentapetalae</taxon>
        <taxon>asterids</taxon>
        <taxon>lamiids</taxon>
        <taxon>Lamiales</taxon>
        <taxon>Gesneriaceae</taxon>
        <taxon>Didymocarpoideae</taxon>
        <taxon>Trichosporeae</taxon>
        <taxon>Loxocarpinae</taxon>
        <taxon>Dorcoceras</taxon>
    </lineage>
</organism>
<accession>A0A2Z7ADD2</accession>
<evidence type="ECO:0000313" key="1">
    <source>
        <dbReference type="EMBL" id="KZV16965.1"/>
    </source>
</evidence>
<dbReference type="AlphaFoldDB" id="A0A2Z7ADD2"/>
<keyword evidence="2" id="KW-1185">Reference proteome</keyword>
<dbReference type="Proteomes" id="UP000250235">
    <property type="component" value="Unassembled WGS sequence"/>
</dbReference>
<proteinExistence type="predicted"/>
<reference evidence="1 2" key="1">
    <citation type="journal article" date="2015" name="Proc. Natl. Acad. Sci. U.S.A.">
        <title>The resurrection genome of Boea hygrometrica: A blueprint for survival of dehydration.</title>
        <authorList>
            <person name="Xiao L."/>
            <person name="Yang G."/>
            <person name="Zhang L."/>
            <person name="Yang X."/>
            <person name="Zhao S."/>
            <person name="Ji Z."/>
            <person name="Zhou Q."/>
            <person name="Hu M."/>
            <person name="Wang Y."/>
            <person name="Chen M."/>
            <person name="Xu Y."/>
            <person name="Jin H."/>
            <person name="Xiao X."/>
            <person name="Hu G."/>
            <person name="Bao F."/>
            <person name="Hu Y."/>
            <person name="Wan P."/>
            <person name="Li L."/>
            <person name="Deng X."/>
            <person name="Kuang T."/>
            <person name="Xiang C."/>
            <person name="Zhu J.K."/>
            <person name="Oliver M.J."/>
            <person name="He Y."/>
        </authorList>
    </citation>
    <scope>NUCLEOTIDE SEQUENCE [LARGE SCALE GENOMIC DNA]</scope>
    <source>
        <strain evidence="2">cv. XS01</strain>
    </source>
</reference>
<gene>
    <name evidence="1" type="ORF">F511_35403</name>
</gene>